<proteinExistence type="inferred from homology"/>
<evidence type="ECO:0000256" key="1">
    <source>
        <dbReference type="ARBA" id="ARBA00004479"/>
    </source>
</evidence>
<dbReference type="InterPro" id="IPR013783">
    <property type="entry name" value="Ig-like_fold"/>
</dbReference>
<dbReference type="RefSeq" id="XP_012886322.1">
    <property type="nucleotide sequence ID" value="XM_013030868.1"/>
</dbReference>
<evidence type="ECO:0000256" key="8">
    <source>
        <dbReference type="ARBA" id="ARBA00023319"/>
    </source>
</evidence>
<evidence type="ECO:0000313" key="13">
    <source>
        <dbReference type="Proteomes" id="UP000081671"/>
    </source>
</evidence>
<evidence type="ECO:0000313" key="14">
    <source>
        <dbReference type="RefSeq" id="XP_012886322.1"/>
    </source>
</evidence>
<keyword evidence="14" id="KW-0675">Receptor</keyword>
<dbReference type="InterPro" id="IPR051669">
    <property type="entry name" value="Immune_Mod/Transcr_Coactivator"/>
</dbReference>
<dbReference type="SMART" id="SM00409">
    <property type="entry name" value="IG"/>
    <property type="match status" value="1"/>
</dbReference>
<dbReference type="InterPro" id="IPR036179">
    <property type="entry name" value="Ig-like_dom_sf"/>
</dbReference>
<keyword evidence="8" id="KW-0393">Immunoglobulin domain</keyword>
<dbReference type="GO" id="GO:0016592">
    <property type="term" value="C:mediator complex"/>
    <property type="evidence" value="ECO:0007669"/>
    <property type="project" value="TreeGrafter"/>
</dbReference>
<keyword evidence="13" id="KW-1185">Reference proteome</keyword>
<feature type="chain" id="PRO_5010226334" evidence="11">
    <location>
        <begin position="24"/>
        <end position="276"/>
    </location>
</feature>
<dbReference type="PANTHER" id="PTHR15498:SF73">
    <property type="entry name" value="HEPATITIS A VIRUS CELLULAR RECEPTOR 2"/>
    <property type="match status" value="1"/>
</dbReference>
<feature type="signal peptide" evidence="11">
    <location>
        <begin position="1"/>
        <end position="23"/>
    </location>
</feature>
<name>A0A1S3GE94_DIPOR</name>
<gene>
    <name evidence="14" type="primary">Havcr2</name>
</gene>
<dbReference type="InterPro" id="IPR013106">
    <property type="entry name" value="Ig_V-set"/>
</dbReference>
<dbReference type="Pfam" id="PF07686">
    <property type="entry name" value="V-set"/>
    <property type="match status" value="1"/>
</dbReference>
<dbReference type="STRING" id="10020.ENSDORP00000005897"/>
<comment type="subcellular location">
    <subcellularLocation>
        <location evidence="1">Membrane</location>
        <topology evidence="1">Single-pass type I membrane protein</topology>
    </subcellularLocation>
</comment>
<evidence type="ECO:0000256" key="2">
    <source>
        <dbReference type="ARBA" id="ARBA00022692"/>
    </source>
</evidence>
<evidence type="ECO:0000256" key="3">
    <source>
        <dbReference type="ARBA" id="ARBA00022729"/>
    </source>
</evidence>
<dbReference type="GeneID" id="105996684"/>
<organism evidence="13 14">
    <name type="scientific">Dipodomys ordii</name>
    <name type="common">Ord's kangaroo rat</name>
    <dbReference type="NCBI Taxonomy" id="10020"/>
    <lineage>
        <taxon>Eukaryota</taxon>
        <taxon>Metazoa</taxon>
        <taxon>Chordata</taxon>
        <taxon>Craniata</taxon>
        <taxon>Vertebrata</taxon>
        <taxon>Euteleostomi</taxon>
        <taxon>Mammalia</taxon>
        <taxon>Eutheria</taxon>
        <taxon>Euarchontoglires</taxon>
        <taxon>Glires</taxon>
        <taxon>Rodentia</taxon>
        <taxon>Castorimorpha</taxon>
        <taxon>Heteromyidae</taxon>
        <taxon>Dipodomyinae</taxon>
        <taxon>Dipodomys</taxon>
    </lineage>
</organism>
<keyword evidence="3 11" id="KW-0732">Signal</keyword>
<reference evidence="14" key="1">
    <citation type="submission" date="2025-08" db="UniProtKB">
        <authorList>
            <consortium name="RefSeq"/>
        </authorList>
    </citation>
    <scope>IDENTIFICATION</scope>
    <source>
        <tissue evidence="14">Kidney</tissue>
    </source>
</reference>
<comment type="similarity">
    <text evidence="9">Belongs to the immunoglobulin superfamily. TIM family.</text>
</comment>
<dbReference type="GO" id="GO:0006357">
    <property type="term" value="P:regulation of transcription by RNA polymerase II"/>
    <property type="evidence" value="ECO:0007669"/>
    <property type="project" value="TreeGrafter"/>
</dbReference>
<dbReference type="AlphaFoldDB" id="A0A1S3GE94"/>
<dbReference type="Proteomes" id="UP000081671">
    <property type="component" value="Unplaced"/>
</dbReference>
<dbReference type="InterPro" id="IPR007110">
    <property type="entry name" value="Ig-like_dom"/>
</dbReference>
<dbReference type="PROSITE" id="PS50835">
    <property type="entry name" value="IG_LIKE"/>
    <property type="match status" value="1"/>
</dbReference>
<dbReference type="GO" id="GO:0016020">
    <property type="term" value="C:membrane"/>
    <property type="evidence" value="ECO:0007669"/>
    <property type="project" value="UniProtKB-SubCell"/>
</dbReference>
<keyword evidence="5 10" id="KW-0472">Membrane</keyword>
<dbReference type="Gene3D" id="2.60.40.10">
    <property type="entry name" value="Immunoglobulins"/>
    <property type="match status" value="1"/>
</dbReference>
<dbReference type="InParanoid" id="A0A1S3GE94"/>
<evidence type="ECO:0000256" key="4">
    <source>
        <dbReference type="ARBA" id="ARBA00022989"/>
    </source>
</evidence>
<dbReference type="KEGG" id="dord:105996684"/>
<protein>
    <submittedName>
        <fullName evidence="14">Hepatitis A virus cellular receptor 2</fullName>
    </submittedName>
</protein>
<feature type="transmembrane region" description="Helical" evidence="10">
    <location>
        <begin position="191"/>
        <end position="212"/>
    </location>
</feature>
<accession>A0A1S3GE94</accession>
<evidence type="ECO:0000256" key="5">
    <source>
        <dbReference type="ARBA" id="ARBA00023136"/>
    </source>
</evidence>
<keyword evidence="6" id="KW-1015">Disulfide bond</keyword>
<dbReference type="CTD" id="84868"/>
<keyword evidence="4 10" id="KW-1133">Transmembrane helix</keyword>
<evidence type="ECO:0000256" key="11">
    <source>
        <dbReference type="SAM" id="SignalP"/>
    </source>
</evidence>
<dbReference type="InterPro" id="IPR003599">
    <property type="entry name" value="Ig_sub"/>
</dbReference>
<dbReference type="FunCoup" id="A0A1S3GE94">
    <property type="interactions" value="202"/>
</dbReference>
<evidence type="ECO:0000256" key="6">
    <source>
        <dbReference type="ARBA" id="ARBA00023157"/>
    </source>
</evidence>
<dbReference type="PANTHER" id="PTHR15498">
    <property type="entry name" value="T-CELL IMMUNOGLOBULIN AND MUCIN DOMAIN CONTAINING TIM"/>
    <property type="match status" value="1"/>
</dbReference>
<evidence type="ECO:0000256" key="10">
    <source>
        <dbReference type="SAM" id="Phobius"/>
    </source>
</evidence>
<sequence length="276" mass="30127">MLAHLSSDCGLLLLLLLTRSVEGTYTAQVGQDAHLPCSYTPATPGNLVPVCWGRGSCPAFSCYSGVLNTDEKTVSYRKSSRYQLKGALHRGDVSLTIVNVTLADSGIYCCRVQIPGPMNDKKFNLELVIQPAKVTSAPTEYTEALPQMLTTEGHSSAETQTLPTLHDENMTQIHTLARNFQDSEAATRTGIYVGAGVSAGLVLALMFVALLLTRYSHRKRNLQNLSLITLANLPPSGLANAAAERMRSEENIYTIEENAYEVEDPYYCYVSNGRQS</sequence>
<evidence type="ECO:0000256" key="7">
    <source>
        <dbReference type="ARBA" id="ARBA00023180"/>
    </source>
</evidence>
<keyword evidence="7" id="KW-0325">Glycoprotein</keyword>
<dbReference type="SUPFAM" id="SSF48726">
    <property type="entry name" value="Immunoglobulin"/>
    <property type="match status" value="1"/>
</dbReference>
<keyword evidence="2 10" id="KW-0812">Transmembrane</keyword>
<dbReference type="OrthoDB" id="434099at2759"/>
<evidence type="ECO:0000259" key="12">
    <source>
        <dbReference type="PROSITE" id="PS50835"/>
    </source>
</evidence>
<dbReference type="FunFam" id="2.60.40.10:FF:000774">
    <property type="entry name" value="Hepatitis A virus cellular receptor 1"/>
    <property type="match status" value="1"/>
</dbReference>
<feature type="domain" description="Ig-like" evidence="12">
    <location>
        <begin position="30"/>
        <end position="124"/>
    </location>
</feature>
<evidence type="ECO:0000256" key="9">
    <source>
        <dbReference type="ARBA" id="ARBA00038203"/>
    </source>
</evidence>